<dbReference type="OrthoDB" id="78296at2759"/>
<dbReference type="InterPro" id="IPR027470">
    <property type="entry name" value="Cation_efflux_CTD"/>
</dbReference>
<evidence type="ECO:0000256" key="7">
    <source>
        <dbReference type="SAM" id="Phobius"/>
    </source>
</evidence>
<accession>A0A9P4JAS9</accession>
<dbReference type="FunFam" id="1.20.1510.10:FF:000005">
    <property type="entry name" value="Putative Cation diffusion facilitator 1"/>
    <property type="match status" value="1"/>
</dbReference>
<dbReference type="InterPro" id="IPR058533">
    <property type="entry name" value="Cation_efflux_TM"/>
</dbReference>
<dbReference type="Gene3D" id="3.30.70.1350">
    <property type="entry name" value="Cation efflux protein, cytoplasmic domain"/>
    <property type="match status" value="1"/>
</dbReference>
<feature type="transmembrane region" description="Helical" evidence="7">
    <location>
        <begin position="196"/>
        <end position="220"/>
    </location>
</feature>
<keyword evidence="11" id="KW-1185">Reference proteome</keyword>
<evidence type="ECO:0000256" key="6">
    <source>
        <dbReference type="SAM" id="MobiDB-lite"/>
    </source>
</evidence>
<evidence type="ECO:0008006" key="12">
    <source>
        <dbReference type="Google" id="ProtNLM"/>
    </source>
</evidence>
<evidence type="ECO:0000256" key="3">
    <source>
        <dbReference type="ARBA" id="ARBA00022692"/>
    </source>
</evidence>
<dbReference type="Gene3D" id="1.20.1510.10">
    <property type="entry name" value="Cation efflux protein transmembrane domain"/>
    <property type="match status" value="1"/>
</dbReference>
<dbReference type="GO" id="GO:0030003">
    <property type="term" value="P:intracellular monoatomic cation homeostasis"/>
    <property type="evidence" value="ECO:0007669"/>
    <property type="project" value="UniProtKB-ARBA"/>
</dbReference>
<feature type="compositionally biased region" description="Polar residues" evidence="6">
    <location>
        <begin position="90"/>
        <end position="104"/>
    </location>
</feature>
<organism evidence="10 11">
    <name type="scientific">Myriangium duriaei CBS 260.36</name>
    <dbReference type="NCBI Taxonomy" id="1168546"/>
    <lineage>
        <taxon>Eukaryota</taxon>
        <taxon>Fungi</taxon>
        <taxon>Dikarya</taxon>
        <taxon>Ascomycota</taxon>
        <taxon>Pezizomycotina</taxon>
        <taxon>Dothideomycetes</taxon>
        <taxon>Dothideomycetidae</taxon>
        <taxon>Myriangiales</taxon>
        <taxon>Myriangiaceae</taxon>
        <taxon>Myriangium</taxon>
    </lineage>
</organism>
<dbReference type="InterPro" id="IPR036837">
    <property type="entry name" value="Cation_efflux_CTD_sf"/>
</dbReference>
<protein>
    <recommendedName>
        <fullName evidence="12">Cation efflux protein cytoplasmic domain-containing protein</fullName>
    </recommendedName>
</protein>
<dbReference type="GO" id="GO:0098771">
    <property type="term" value="P:inorganic ion homeostasis"/>
    <property type="evidence" value="ECO:0007669"/>
    <property type="project" value="UniProtKB-ARBA"/>
</dbReference>
<feature type="transmembrane region" description="Helical" evidence="7">
    <location>
        <begin position="313"/>
        <end position="333"/>
    </location>
</feature>
<evidence type="ECO:0000259" key="9">
    <source>
        <dbReference type="Pfam" id="PF16916"/>
    </source>
</evidence>
<dbReference type="Pfam" id="PF01545">
    <property type="entry name" value="Cation_efflux"/>
    <property type="match status" value="1"/>
</dbReference>
<feature type="transmembrane region" description="Helical" evidence="7">
    <location>
        <begin position="170"/>
        <end position="190"/>
    </location>
</feature>
<dbReference type="SUPFAM" id="SSF160240">
    <property type="entry name" value="Cation efflux protein cytoplasmic domain-like"/>
    <property type="match status" value="1"/>
</dbReference>
<reference evidence="10" key="1">
    <citation type="journal article" date="2020" name="Stud. Mycol.">
        <title>101 Dothideomycetes genomes: a test case for predicting lifestyles and emergence of pathogens.</title>
        <authorList>
            <person name="Haridas S."/>
            <person name="Albert R."/>
            <person name="Binder M."/>
            <person name="Bloem J."/>
            <person name="Labutti K."/>
            <person name="Salamov A."/>
            <person name="Andreopoulos B."/>
            <person name="Baker S."/>
            <person name="Barry K."/>
            <person name="Bills G."/>
            <person name="Bluhm B."/>
            <person name="Cannon C."/>
            <person name="Castanera R."/>
            <person name="Culley D."/>
            <person name="Daum C."/>
            <person name="Ezra D."/>
            <person name="Gonzalez J."/>
            <person name="Henrissat B."/>
            <person name="Kuo A."/>
            <person name="Liang C."/>
            <person name="Lipzen A."/>
            <person name="Lutzoni F."/>
            <person name="Magnuson J."/>
            <person name="Mondo S."/>
            <person name="Nolan M."/>
            <person name="Ohm R."/>
            <person name="Pangilinan J."/>
            <person name="Park H.-J."/>
            <person name="Ramirez L."/>
            <person name="Alfaro M."/>
            <person name="Sun H."/>
            <person name="Tritt A."/>
            <person name="Yoshinaga Y."/>
            <person name="Zwiers L.-H."/>
            <person name="Turgeon B."/>
            <person name="Goodwin S."/>
            <person name="Spatafora J."/>
            <person name="Crous P."/>
            <person name="Grigoriev I."/>
        </authorList>
    </citation>
    <scope>NUCLEOTIDE SEQUENCE</scope>
    <source>
        <strain evidence="10">CBS 260.36</strain>
    </source>
</reference>
<evidence type="ECO:0000313" key="11">
    <source>
        <dbReference type="Proteomes" id="UP000799439"/>
    </source>
</evidence>
<gene>
    <name evidence="10" type="ORF">K461DRAFT_219628</name>
</gene>
<dbReference type="InterPro" id="IPR027469">
    <property type="entry name" value="Cation_efflux_TMD_sf"/>
</dbReference>
<dbReference type="PANTHER" id="PTHR43840">
    <property type="entry name" value="MITOCHONDRIAL METAL TRANSPORTER 1-RELATED"/>
    <property type="match status" value="1"/>
</dbReference>
<feature type="domain" description="Cation efflux protein cytoplasmic" evidence="9">
    <location>
        <begin position="383"/>
        <end position="442"/>
    </location>
</feature>
<dbReference type="GO" id="GO:0016020">
    <property type="term" value="C:membrane"/>
    <property type="evidence" value="ECO:0007669"/>
    <property type="project" value="UniProtKB-SubCell"/>
</dbReference>
<dbReference type="InterPro" id="IPR002524">
    <property type="entry name" value="Cation_efflux"/>
</dbReference>
<proteinExistence type="predicted"/>
<evidence type="ECO:0000256" key="1">
    <source>
        <dbReference type="ARBA" id="ARBA00004141"/>
    </source>
</evidence>
<feature type="domain" description="Cation efflux protein transmembrane" evidence="8">
    <location>
        <begin position="171"/>
        <end position="361"/>
    </location>
</feature>
<dbReference type="PANTHER" id="PTHR43840:SF4">
    <property type="entry name" value="CDF DIVALENT METAL CATION TRANSPORTER (EUROFUNG)"/>
    <property type="match status" value="1"/>
</dbReference>
<evidence type="ECO:0000313" key="10">
    <source>
        <dbReference type="EMBL" id="KAF2158191.1"/>
    </source>
</evidence>
<evidence type="ECO:0000256" key="2">
    <source>
        <dbReference type="ARBA" id="ARBA00022448"/>
    </source>
</evidence>
<dbReference type="NCBIfam" id="TIGR01297">
    <property type="entry name" value="CDF"/>
    <property type="match status" value="1"/>
</dbReference>
<dbReference type="FunFam" id="3.30.70.1350:FF:000004">
    <property type="entry name" value="Cation diffusion facilitator 10"/>
    <property type="match status" value="1"/>
</dbReference>
<sequence length="458" mass="51608">MMTPQMRSQRLIGNANPRYRWEQYWKSEEELKKMKKPIRRYYERNNYLIQQYMYIDRLLDSSLPHNLIQEYSRSNAPNVPPTISEEPGTITATDSPSLSGTTTPPEGLTNGALAKKVKRTPKALYKVQEETTPLLEGQATDDQLEAQPLLPQWEPEEETSSQSRAVTMAIYINLAANTILLVLKIIVTVLTSSVSVLASLVDAALDFLSTAIIWTTTYLISKNDQYKYPVGRRRLEPIGVLVFSIVMITSFVQVAIEGISHLTGSDHNIVQLTIPAISIMAGTVAIKGLCWLYCRLIKNSSVQALAQDAMTDVVFNIFSIIFPLIGFYARVWWLDPLGGIILSLYVISNWGRTSASHIKNLSGAAASADERNVLLYLTMRFAKSIKQIQGLHAFHSGDFLHVEADIVLDENTSLRDSHDLGESLQYVLESHPTVDRCFVHIDYQPWNLPTHLEQHEEE</sequence>
<keyword evidence="5 7" id="KW-0472">Membrane</keyword>
<dbReference type="SUPFAM" id="SSF161111">
    <property type="entry name" value="Cation efflux protein transmembrane domain-like"/>
    <property type="match status" value="1"/>
</dbReference>
<dbReference type="GO" id="GO:0008324">
    <property type="term" value="F:monoatomic cation transmembrane transporter activity"/>
    <property type="evidence" value="ECO:0007669"/>
    <property type="project" value="InterPro"/>
</dbReference>
<feature type="transmembrane region" description="Helical" evidence="7">
    <location>
        <begin position="240"/>
        <end position="260"/>
    </location>
</feature>
<keyword evidence="4 7" id="KW-1133">Transmembrane helix</keyword>
<feature type="transmembrane region" description="Helical" evidence="7">
    <location>
        <begin position="272"/>
        <end position="293"/>
    </location>
</feature>
<feature type="region of interest" description="Disordered" evidence="6">
    <location>
        <begin position="72"/>
        <end position="110"/>
    </location>
</feature>
<keyword evidence="2" id="KW-0813">Transport</keyword>
<evidence type="ECO:0000256" key="5">
    <source>
        <dbReference type="ARBA" id="ARBA00023136"/>
    </source>
</evidence>
<evidence type="ECO:0000256" key="4">
    <source>
        <dbReference type="ARBA" id="ARBA00022989"/>
    </source>
</evidence>
<name>A0A9P4JAS9_9PEZI</name>
<evidence type="ECO:0000259" key="8">
    <source>
        <dbReference type="Pfam" id="PF01545"/>
    </source>
</evidence>
<dbReference type="Proteomes" id="UP000799439">
    <property type="component" value="Unassembled WGS sequence"/>
</dbReference>
<dbReference type="Pfam" id="PF16916">
    <property type="entry name" value="ZT_dimer"/>
    <property type="match status" value="1"/>
</dbReference>
<dbReference type="EMBL" id="ML996081">
    <property type="protein sequence ID" value="KAF2158191.1"/>
    <property type="molecule type" value="Genomic_DNA"/>
</dbReference>
<comment type="subcellular location">
    <subcellularLocation>
        <location evidence="1">Membrane</location>
        <topology evidence="1">Multi-pass membrane protein</topology>
    </subcellularLocation>
</comment>
<dbReference type="InterPro" id="IPR050291">
    <property type="entry name" value="CDF_Transporter"/>
</dbReference>
<dbReference type="AlphaFoldDB" id="A0A9P4JAS9"/>
<keyword evidence="3 7" id="KW-0812">Transmembrane</keyword>
<comment type="caution">
    <text evidence="10">The sequence shown here is derived from an EMBL/GenBank/DDBJ whole genome shotgun (WGS) entry which is preliminary data.</text>
</comment>